<dbReference type="InterPro" id="IPR011463">
    <property type="entry name" value="DUF1569"/>
</dbReference>
<sequence>MKNIFETNVTNEVIKRINTLESSTKPQWGKMSVDQMLAHCNVTYEMAYEDKHKKPNGFTKLMLKLFVKKTVVNEKPYKRNGRTAPQFLVTDAKDFEEEKNRLIGYIEKTKNLGADYFNGRDSHSFGKLTKQEWNNMFYKHLDHHLTQFGV</sequence>
<dbReference type="EMBL" id="SIRS01000003">
    <property type="protein sequence ID" value="TBN16604.1"/>
    <property type="molecule type" value="Genomic_DNA"/>
</dbReference>
<dbReference type="RefSeq" id="WP_130936585.1">
    <property type="nucleotide sequence ID" value="NZ_BMEE01000002.1"/>
</dbReference>
<name>A0A4Q9FSK1_9FLAO</name>
<keyword evidence="2" id="KW-1185">Reference proteome</keyword>
<dbReference type="Pfam" id="PF07606">
    <property type="entry name" value="DUF1569"/>
    <property type="match status" value="1"/>
</dbReference>
<dbReference type="Proteomes" id="UP000292372">
    <property type="component" value="Unassembled WGS sequence"/>
</dbReference>
<gene>
    <name evidence="1" type="ORF">EYD46_08190</name>
</gene>
<dbReference type="Gene3D" id="1.20.120.450">
    <property type="entry name" value="dinb family like domain"/>
    <property type="match status" value="1"/>
</dbReference>
<dbReference type="AlphaFoldDB" id="A0A4Q9FSK1"/>
<dbReference type="OrthoDB" id="2599194at2"/>
<proteinExistence type="predicted"/>
<protein>
    <submittedName>
        <fullName evidence="1">DUF1569 domain-containing protein</fullName>
    </submittedName>
</protein>
<comment type="caution">
    <text evidence="1">The sequence shown here is derived from an EMBL/GenBank/DDBJ whole genome shotgun (WGS) entry which is preliminary data.</text>
</comment>
<dbReference type="InterPro" id="IPR034660">
    <property type="entry name" value="DinB/YfiT-like"/>
</dbReference>
<reference evidence="1 2" key="1">
    <citation type="journal article" date="2015" name="Int. J. Syst. Evol. Microbiol.">
        <title>Hyunsoonleella pacifica sp. nov., isolated from seawater of South Pacific Gyre.</title>
        <authorList>
            <person name="Gao X."/>
            <person name="Zhang Z."/>
            <person name="Dai X."/>
            <person name="Zhang X.H."/>
        </authorList>
    </citation>
    <scope>NUCLEOTIDE SEQUENCE [LARGE SCALE GENOMIC DNA]</scope>
    <source>
        <strain evidence="1 2">SW033</strain>
    </source>
</reference>
<accession>A0A4Q9FSK1</accession>
<organism evidence="1 2">
    <name type="scientific">Hyunsoonleella pacifica</name>
    <dbReference type="NCBI Taxonomy" id="1080224"/>
    <lineage>
        <taxon>Bacteria</taxon>
        <taxon>Pseudomonadati</taxon>
        <taxon>Bacteroidota</taxon>
        <taxon>Flavobacteriia</taxon>
        <taxon>Flavobacteriales</taxon>
        <taxon>Flavobacteriaceae</taxon>
    </lineage>
</organism>
<evidence type="ECO:0000313" key="1">
    <source>
        <dbReference type="EMBL" id="TBN16604.1"/>
    </source>
</evidence>
<evidence type="ECO:0000313" key="2">
    <source>
        <dbReference type="Proteomes" id="UP000292372"/>
    </source>
</evidence>